<dbReference type="EC" id="6.5.1.8" evidence="1"/>
<dbReference type="Pfam" id="PF01139">
    <property type="entry name" value="RtcB"/>
    <property type="match status" value="1"/>
</dbReference>
<feature type="binding site" evidence="10">
    <location>
        <position position="305"/>
    </location>
    <ligand>
        <name>Mn(2+)</name>
        <dbReference type="ChEBI" id="CHEBI:29035"/>
        <label>2</label>
    </ligand>
</feature>
<evidence type="ECO:0000256" key="3">
    <source>
        <dbReference type="ARBA" id="ARBA00022723"/>
    </source>
</evidence>
<evidence type="ECO:0000256" key="5">
    <source>
        <dbReference type="ARBA" id="ARBA00023134"/>
    </source>
</evidence>
<dbReference type="InterPro" id="IPR036025">
    <property type="entry name" value="RtcB-like_sf"/>
</dbReference>
<keyword evidence="2" id="KW-0436">Ligase</keyword>
<comment type="caution">
    <text evidence="11">The sequence shown here is derived from an EMBL/GenBank/DDBJ whole genome shotgun (WGS) entry which is preliminary data.</text>
</comment>
<proteinExistence type="predicted"/>
<organism evidence="11 12">
    <name type="scientific">Phytophthora kernoviae 00238/432</name>
    <dbReference type="NCBI Taxonomy" id="1284355"/>
    <lineage>
        <taxon>Eukaryota</taxon>
        <taxon>Sar</taxon>
        <taxon>Stramenopiles</taxon>
        <taxon>Oomycota</taxon>
        <taxon>Peronosporomycetes</taxon>
        <taxon>Peronosporales</taxon>
        <taxon>Peronosporaceae</taxon>
        <taxon>Phytophthora</taxon>
    </lineage>
</organism>
<evidence type="ECO:0000313" key="11">
    <source>
        <dbReference type="EMBL" id="KAF4324695.1"/>
    </source>
</evidence>
<comment type="catalytic activity">
    <reaction evidence="7">
        <text>a 3'-end 3'-phospho-ribonucleotide-RNA + a 5'-end dephospho-ribonucleoside-RNA + GTP = a ribonucleotidyl-ribonucleotide-RNA + GMP + diphosphate</text>
        <dbReference type="Rhea" id="RHEA:68076"/>
        <dbReference type="Rhea" id="RHEA-COMP:10463"/>
        <dbReference type="Rhea" id="RHEA-COMP:13936"/>
        <dbReference type="Rhea" id="RHEA-COMP:17355"/>
        <dbReference type="ChEBI" id="CHEBI:33019"/>
        <dbReference type="ChEBI" id="CHEBI:37565"/>
        <dbReference type="ChEBI" id="CHEBI:58115"/>
        <dbReference type="ChEBI" id="CHEBI:83062"/>
        <dbReference type="ChEBI" id="CHEBI:138284"/>
        <dbReference type="ChEBI" id="CHEBI:173118"/>
        <dbReference type="EC" id="6.5.1.8"/>
    </reaction>
</comment>
<evidence type="ECO:0000256" key="4">
    <source>
        <dbReference type="ARBA" id="ARBA00022741"/>
    </source>
</evidence>
<feature type="binding site" evidence="10">
    <location>
        <position position="218"/>
    </location>
    <ligand>
        <name>Mn(2+)</name>
        <dbReference type="ChEBI" id="CHEBI:29035"/>
        <label>2</label>
    </ligand>
</feature>
<dbReference type="InterPro" id="IPR052915">
    <property type="entry name" value="RtcB-like"/>
</dbReference>
<dbReference type="PANTHER" id="PTHR43749">
    <property type="entry name" value="RNA-SPLICING LIGASE RTCB"/>
    <property type="match status" value="1"/>
</dbReference>
<feature type="binding site" evidence="9">
    <location>
        <begin position="305"/>
        <end position="306"/>
    </location>
    <ligand>
        <name>GMP</name>
        <dbReference type="ChEBI" id="CHEBI:58115"/>
    </ligand>
</feature>
<keyword evidence="4 9" id="KW-0547">Nucleotide-binding</keyword>
<keyword evidence="5 9" id="KW-0342">GTP-binding</keyword>
<evidence type="ECO:0000256" key="7">
    <source>
        <dbReference type="ARBA" id="ARBA00047746"/>
    </source>
</evidence>
<dbReference type="InterPro" id="IPR025368">
    <property type="entry name" value="DUF4272"/>
</dbReference>
<evidence type="ECO:0000256" key="8">
    <source>
        <dbReference type="PIRSR" id="PIRSR601233-1"/>
    </source>
</evidence>
<dbReference type="EMBL" id="AOFI03000014">
    <property type="protein sequence ID" value="KAF4324695.1"/>
    <property type="molecule type" value="Genomic_DNA"/>
</dbReference>
<dbReference type="GO" id="GO:0005525">
    <property type="term" value="F:GTP binding"/>
    <property type="evidence" value="ECO:0007669"/>
    <property type="project" value="UniProtKB-KW"/>
</dbReference>
<dbReference type="PANTHER" id="PTHR43749:SF2">
    <property type="entry name" value="RNA-SPLICING LIGASE RTCB"/>
    <property type="match status" value="1"/>
</dbReference>
<dbReference type="GO" id="GO:0030145">
    <property type="term" value="F:manganese ion binding"/>
    <property type="evidence" value="ECO:0007669"/>
    <property type="project" value="TreeGrafter"/>
</dbReference>
<reference evidence="11" key="1">
    <citation type="journal article" date="2015" name="Genom Data">
        <title>Draft genome sequences of Phytophthora kernoviae and Phytophthora ramorum lineage EU2 from Scotland.</title>
        <authorList>
            <person name="Sambles C."/>
            <person name="Schlenzig A."/>
            <person name="O'Neill P."/>
            <person name="Grant M."/>
            <person name="Studholme D.J."/>
        </authorList>
    </citation>
    <scope>NUCLEOTIDE SEQUENCE</scope>
    <source>
        <strain evidence="11">00238/432</strain>
    </source>
</reference>
<keyword evidence="3 10" id="KW-0479">Metal-binding</keyword>
<evidence type="ECO:0000256" key="9">
    <source>
        <dbReference type="PIRSR" id="PIRSR601233-2"/>
    </source>
</evidence>
<evidence type="ECO:0000256" key="2">
    <source>
        <dbReference type="ARBA" id="ARBA00022598"/>
    </source>
</evidence>
<dbReference type="GO" id="GO:0006396">
    <property type="term" value="P:RNA processing"/>
    <property type="evidence" value="ECO:0007669"/>
    <property type="project" value="InterPro"/>
</dbReference>
<dbReference type="AlphaFoldDB" id="A0A8J4WAY3"/>
<feature type="active site" description="GMP-histidine intermediate" evidence="8">
    <location>
        <position position="364"/>
    </location>
</feature>
<dbReference type="Proteomes" id="UP000702964">
    <property type="component" value="Unassembled WGS sequence"/>
</dbReference>
<protein>
    <recommendedName>
        <fullName evidence="1">3'-phosphate/5'-hydroxy nucleic acid ligase</fullName>
        <ecNumber evidence="1">6.5.1.8</ecNumber>
    </recommendedName>
</protein>
<feature type="binding site" evidence="10">
    <location>
        <position position="200"/>
    </location>
    <ligand>
        <name>Mn(2+)</name>
        <dbReference type="ChEBI" id="CHEBI:29035"/>
        <label>1</label>
    </ligand>
</feature>
<dbReference type="SUPFAM" id="SSF103365">
    <property type="entry name" value="Hypothetical protein PH1602"/>
    <property type="match status" value="1"/>
</dbReference>
<feature type="binding site" evidence="9">
    <location>
        <position position="344"/>
    </location>
    <ligand>
        <name>GMP</name>
        <dbReference type="ChEBI" id="CHEBI:58115"/>
    </ligand>
</feature>
<accession>A0A8J4WAY3</accession>
<comment type="cofactor">
    <cofactor evidence="10">
        <name>Mn(2+)</name>
        <dbReference type="ChEBI" id="CHEBI:29035"/>
    </cofactor>
    <text evidence="10">Binds 2 manganese ions per subunit.</text>
</comment>
<dbReference type="GO" id="GO:0042245">
    <property type="term" value="P:RNA repair"/>
    <property type="evidence" value="ECO:0007669"/>
    <property type="project" value="TreeGrafter"/>
</dbReference>
<feature type="binding site" evidence="9">
    <location>
        <begin position="364"/>
        <end position="367"/>
    </location>
    <ligand>
        <name>GMP</name>
        <dbReference type="ChEBI" id="CHEBI:58115"/>
    </ligand>
</feature>
<keyword evidence="6 10" id="KW-0464">Manganese</keyword>
<evidence type="ECO:0000256" key="1">
    <source>
        <dbReference type="ARBA" id="ARBA00012726"/>
    </source>
</evidence>
<gene>
    <name evidence="11" type="ORF">G195_001915</name>
</gene>
<feature type="binding site" evidence="10">
    <location>
        <position position="116"/>
    </location>
    <ligand>
        <name>Mn(2+)</name>
        <dbReference type="ChEBI" id="CHEBI:29035"/>
        <label>1</label>
    </ligand>
</feature>
<evidence type="ECO:0000256" key="10">
    <source>
        <dbReference type="PIRSR" id="PIRSR601233-3"/>
    </source>
</evidence>
<name>A0A8J4WAY3_9STRA</name>
<dbReference type="GO" id="GO:0170057">
    <property type="term" value="F:RNA ligase (GTP) activity"/>
    <property type="evidence" value="ECO:0007669"/>
    <property type="project" value="UniProtKB-EC"/>
</dbReference>
<evidence type="ECO:0000256" key="6">
    <source>
        <dbReference type="ARBA" id="ARBA00023211"/>
    </source>
</evidence>
<dbReference type="Gene3D" id="3.90.1860.10">
    <property type="entry name" value="tRNA-splicing ligase RtcB"/>
    <property type="match status" value="1"/>
</dbReference>
<dbReference type="GO" id="GO:0006281">
    <property type="term" value="P:DNA repair"/>
    <property type="evidence" value="ECO:0007669"/>
    <property type="project" value="TreeGrafter"/>
</dbReference>
<reference evidence="11" key="2">
    <citation type="submission" date="2020-02" db="EMBL/GenBank/DDBJ databases">
        <authorList>
            <person name="Studholme D.J."/>
        </authorList>
    </citation>
    <scope>NUCLEOTIDE SEQUENCE</scope>
    <source>
        <strain evidence="11">00238/432</strain>
    </source>
</reference>
<dbReference type="GO" id="GO:0003909">
    <property type="term" value="F:DNA ligase activity"/>
    <property type="evidence" value="ECO:0007669"/>
    <property type="project" value="TreeGrafter"/>
</dbReference>
<feature type="binding site" evidence="9">
    <location>
        <begin position="337"/>
        <end position="340"/>
    </location>
    <ligand>
        <name>GMP</name>
        <dbReference type="ChEBI" id="CHEBI:58115"/>
    </ligand>
</feature>
<evidence type="ECO:0000313" key="12">
    <source>
        <dbReference type="Proteomes" id="UP000702964"/>
    </source>
</evidence>
<dbReference type="InterPro" id="IPR001233">
    <property type="entry name" value="RtcB"/>
</dbReference>
<sequence length="838" mass="92793">MNVKVSSISKSINKTLSVVVTENRGSYSGNTATWEFKFKIILMKKKEVNQIMRIVDNIKVWGEPLENAVSQAVTCSQYGDVLGVALMADHHKGYSQPIGGVVAYRNMISPSGVGYDIACGNKAVRTNLMWDDIRDQIAVIMDDINSTISFGVGRNNPTPVEHELFDDASWKLFDSIEPGLQHKLKTLARNQLGTVGSGNHFVDIFVEEATGKVWIANHFGSRGFGHKVASGFLNLAAGRKFSGKAPGESMDQPPTLFDLKSEMGDMYWDGMTLAGRYAYAGRDYVLEQVLGILGASAEYSVHNHHNFAWKEQHMGEEVVVVRKGATPLAPGQLGFVGGSMGDISVIVEGIHSEENTESFRSTVHGAGRTMSRTQAAGKMNYKLRTRMGGEISEEQMQAAIRAYGVELRGAGTDESPFVYKKLQDVLNAHAHTLKINHILRPVGVAMAGGNEFDPSQFDLDQLFEMIQSIYPEDTIERKEDKTHIQVTHKKLFGKKTKGFNIMTSQTHPEEFTTMIQGMLGFLSQIEGKNASLQEKVLIKCATLNMVVGIETEEDISEEFFNELLHLADALDAVIFWGGGSLLNPQGQLLLDVNGESEVEDYKVTAHTSFLDDVRPPSQSATLRKERSEQLLTEQGIPFNVHLPARAGDEHTTIRNVQEVAERAVSLCIAALKGECLGAGESAEDTAALVQEVIDKYDAASFFSPVERRFVEQHGAEHQEIISFSWGYEAYHVMLWALGYVKELGAPVNLCNVGQDVGYLQQCDDVEAFVAGARFRSKSEILDAADLIYRYNWVCVNSRVKEQIPPANLNGGVAYERHRALNWLICYLDQDWDEVRTDT</sequence>
<dbReference type="Pfam" id="PF14094">
    <property type="entry name" value="DUF4272"/>
    <property type="match status" value="1"/>
</dbReference>